<proteinExistence type="predicted"/>
<reference evidence="3" key="1">
    <citation type="submission" date="2006-12" db="EMBL/GenBank/DDBJ databases">
        <title>Complete sequence of chromosome 1 of Paracoccus denitrificans PD1222.</title>
        <authorList>
            <person name="Copeland A."/>
            <person name="Lucas S."/>
            <person name="Lapidus A."/>
            <person name="Barry K."/>
            <person name="Detter J.C."/>
            <person name="Glavina del Rio T."/>
            <person name="Hammon N."/>
            <person name="Israni S."/>
            <person name="Dalin E."/>
            <person name="Tice H."/>
            <person name="Pitluck S."/>
            <person name="Munk A.C."/>
            <person name="Brettin T."/>
            <person name="Bruce D."/>
            <person name="Han C."/>
            <person name="Tapia R."/>
            <person name="Gilna P."/>
            <person name="Schmutz J."/>
            <person name="Larimer F."/>
            <person name="Land M."/>
            <person name="Hauser L."/>
            <person name="Kyrpides N."/>
            <person name="Lykidis A."/>
            <person name="Spiro S."/>
            <person name="Richardson D.J."/>
            <person name="Moir J.W.B."/>
            <person name="Ferguson S.J."/>
            <person name="van Spanning R.J.M."/>
            <person name="Richardson P."/>
        </authorList>
    </citation>
    <scope>NUCLEOTIDE SEQUENCE [LARGE SCALE GENOMIC DNA]</scope>
    <source>
        <strain evidence="3">Pd 1222</strain>
    </source>
</reference>
<name>A1B4P9_PARDP</name>
<dbReference type="KEGG" id="pde:Pden_2405"/>
<dbReference type="PANTHER" id="PTHR33408">
    <property type="entry name" value="TRANSPOSASE"/>
    <property type="match status" value="1"/>
</dbReference>
<keyword evidence="3" id="KW-1185">Reference proteome</keyword>
<evidence type="ECO:0000259" key="1">
    <source>
        <dbReference type="Pfam" id="PF01609"/>
    </source>
</evidence>
<dbReference type="EnsemblBacteria" id="ABL70493">
    <property type="protein sequence ID" value="ABL70493"/>
    <property type="gene ID" value="Pden_2405"/>
</dbReference>
<dbReference type="STRING" id="318586.Pden_2405"/>
<dbReference type="InterPro" id="IPR002559">
    <property type="entry name" value="Transposase_11"/>
</dbReference>
<dbReference type="GO" id="GO:0003677">
    <property type="term" value="F:DNA binding"/>
    <property type="evidence" value="ECO:0007669"/>
    <property type="project" value="InterPro"/>
</dbReference>
<dbReference type="eggNOG" id="COG3666">
    <property type="taxonomic scope" value="Bacteria"/>
</dbReference>
<feature type="domain" description="Transposase IS4-like" evidence="1">
    <location>
        <begin position="4"/>
        <end position="70"/>
    </location>
</feature>
<dbReference type="Proteomes" id="UP000000361">
    <property type="component" value="Chromosome 1"/>
</dbReference>
<accession>A1B4P9</accession>
<dbReference type="Pfam" id="PF01609">
    <property type="entry name" value="DDE_Tnp_1"/>
    <property type="match status" value="1"/>
</dbReference>
<dbReference type="GO" id="GO:0004803">
    <property type="term" value="F:transposase activity"/>
    <property type="evidence" value="ECO:0007669"/>
    <property type="project" value="InterPro"/>
</dbReference>
<organism evidence="2 3">
    <name type="scientific">Paracoccus denitrificans (strain Pd 1222)</name>
    <dbReference type="NCBI Taxonomy" id="318586"/>
    <lineage>
        <taxon>Bacteria</taxon>
        <taxon>Pseudomonadati</taxon>
        <taxon>Pseudomonadota</taxon>
        <taxon>Alphaproteobacteria</taxon>
        <taxon>Rhodobacterales</taxon>
        <taxon>Paracoccaceae</taxon>
        <taxon>Paracoccus</taxon>
    </lineage>
</organism>
<evidence type="ECO:0000313" key="2">
    <source>
        <dbReference type="EMBL" id="ABL70493.1"/>
    </source>
</evidence>
<dbReference type="EMBL" id="CP000489">
    <property type="protein sequence ID" value="ABL70493.1"/>
    <property type="molecule type" value="Genomic_DNA"/>
</dbReference>
<gene>
    <name evidence="2" type="ordered locus">Pden_2405</name>
</gene>
<dbReference type="GO" id="GO:0006313">
    <property type="term" value="P:DNA transposition"/>
    <property type="evidence" value="ECO:0007669"/>
    <property type="project" value="InterPro"/>
</dbReference>
<protein>
    <recommendedName>
        <fullName evidence="1">Transposase IS4-like domain-containing protein</fullName>
    </recommendedName>
</protein>
<sequence>MWAQHSGHVGYNVQSVVDAETHLIVAHEVTNQGHDRDQLASMAGAAKTALRRDDLHILADKGYFSGGEILACYERLVWPIGFRGVPPAQPVAIYEDNPAQYASIIDAGLAVRLWKKGGKTRQLRIRQPEKIRHGHRSIFEP</sequence>
<dbReference type="AlphaFoldDB" id="A1B4P9"/>
<dbReference type="HOGENOM" id="CLU_1823508_0_0_5"/>
<evidence type="ECO:0000313" key="3">
    <source>
        <dbReference type="Proteomes" id="UP000000361"/>
    </source>
</evidence>